<comment type="caution">
    <text evidence="2">The sequence shown here is derived from an EMBL/GenBank/DDBJ whole genome shotgun (WGS) entry which is preliminary data.</text>
</comment>
<evidence type="ECO:0000256" key="1">
    <source>
        <dbReference type="SAM" id="MobiDB-lite"/>
    </source>
</evidence>
<evidence type="ECO:0008006" key="4">
    <source>
        <dbReference type="Google" id="ProtNLM"/>
    </source>
</evidence>
<sequence>MEAQVARLVEKAWDKFQATPADQRLLIGISGIPGSGPQPPNPLRPPPQTNTAPGKTTLSQIVTARLNKRSQALDPSSPPPAAFVPMDGYHLTRAQLSAMPDPANAHARRGAAFTFDAPAFHALVSSLREPLLPGGASPPVLAPSFDHAVKDPKADDIAVLATHRIVVLEGNYLALDKAPWSDAARLLDELWFVDVDFEVARRRLVVRHVKAGIAKDEEEADRRARENDLVNGREIVDCRMKVDEVVVSREDDEWVHE</sequence>
<feature type="region of interest" description="Disordered" evidence="1">
    <location>
        <begin position="27"/>
        <end position="55"/>
    </location>
</feature>
<gene>
    <name evidence="2" type="ORF">CSOJ01_05812</name>
</gene>
<dbReference type="SUPFAM" id="SSF52540">
    <property type="entry name" value="P-loop containing nucleoside triphosphate hydrolases"/>
    <property type="match status" value="1"/>
</dbReference>
<organism evidence="2 3">
    <name type="scientific">Colletotrichum sojae</name>
    <dbReference type="NCBI Taxonomy" id="2175907"/>
    <lineage>
        <taxon>Eukaryota</taxon>
        <taxon>Fungi</taxon>
        <taxon>Dikarya</taxon>
        <taxon>Ascomycota</taxon>
        <taxon>Pezizomycotina</taxon>
        <taxon>Sordariomycetes</taxon>
        <taxon>Hypocreomycetidae</taxon>
        <taxon>Glomerellales</taxon>
        <taxon>Glomerellaceae</taxon>
        <taxon>Colletotrichum</taxon>
        <taxon>Colletotrichum orchidearum species complex</taxon>
    </lineage>
</organism>
<evidence type="ECO:0000313" key="3">
    <source>
        <dbReference type="Proteomes" id="UP000652219"/>
    </source>
</evidence>
<protein>
    <recommendedName>
        <fullName evidence="4">Phosphoribulokinase/uridine kinase domain-containing protein</fullName>
    </recommendedName>
</protein>
<name>A0A8H6JDS5_9PEZI</name>
<dbReference type="Proteomes" id="UP000652219">
    <property type="component" value="Unassembled WGS sequence"/>
</dbReference>
<dbReference type="AlphaFoldDB" id="A0A8H6JDS5"/>
<keyword evidence="3" id="KW-1185">Reference proteome</keyword>
<dbReference type="Gene3D" id="3.40.50.300">
    <property type="entry name" value="P-loop containing nucleotide triphosphate hydrolases"/>
    <property type="match status" value="1"/>
</dbReference>
<dbReference type="InterPro" id="IPR027417">
    <property type="entry name" value="P-loop_NTPase"/>
</dbReference>
<proteinExistence type="predicted"/>
<reference evidence="2 3" key="1">
    <citation type="journal article" date="2020" name="Phytopathology">
        <title>Genome Sequence Resources of Colletotrichum truncatum, C. plurivorum, C. musicola, and C. sojae: Four Species Pathogenic to Soybean (Glycine max).</title>
        <authorList>
            <person name="Rogerio F."/>
            <person name="Boufleur T.R."/>
            <person name="Ciampi-Guillardi M."/>
            <person name="Sukno S.A."/>
            <person name="Thon M.R."/>
            <person name="Massola Junior N.S."/>
            <person name="Baroncelli R."/>
        </authorList>
    </citation>
    <scope>NUCLEOTIDE SEQUENCE [LARGE SCALE GENOMIC DNA]</scope>
    <source>
        <strain evidence="2 3">LFN0009</strain>
    </source>
</reference>
<dbReference type="EMBL" id="WIGN01000076">
    <property type="protein sequence ID" value="KAF6811254.1"/>
    <property type="molecule type" value="Genomic_DNA"/>
</dbReference>
<feature type="compositionally biased region" description="Pro residues" evidence="1">
    <location>
        <begin position="36"/>
        <end position="48"/>
    </location>
</feature>
<dbReference type="PANTHER" id="PTHR10285">
    <property type="entry name" value="URIDINE KINASE"/>
    <property type="match status" value="1"/>
</dbReference>
<evidence type="ECO:0000313" key="2">
    <source>
        <dbReference type="EMBL" id="KAF6811254.1"/>
    </source>
</evidence>
<accession>A0A8H6JDS5</accession>